<evidence type="ECO:0000313" key="2">
    <source>
        <dbReference type="EnsemblPlants" id="KQK91639"/>
    </source>
</evidence>
<proteinExistence type="predicted"/>
<name>K4AP45_SETIT</name>
<feature type="transmembrane region" description="Helical" evidence="1">
    <location>
        <begin position="92"/>
        <end position="115"/>
    </location>
</feature>
<evidence type="ECO:0000313" key="3">
    <source>
        <dbReference type="Proteomes" id="UP000004995"/>
    </source>
</evidence>
<evidence type="ECO:0000256" key="1">
    <source>
        <dbReference type="SAM" id="Phobius"/>
    </source>
</evidence>
<keyword evidence="3" id="KW-1185">Reference proteome</keyword>
<dbReference type="EMBL" id="AGNK02006051">
    <property type="status" value="NOT_ANNOTATED_CDS"/>
    <property type="molecule type" value="Genomic_DNA"/>
</dbReference>
<accession>K4AP45</accession>
<dbReference type="Proteomes" id="UP000004995">
    <property type="component" value="Unassembled WGS sequence"/>
</dbReference>
<dbReference type="InParanoid" id="K4AP45"/>
<dbReference type="HOGENOM" id="CLU_1931187_0_0_1"/>
<dbReference type="Gramene" id="KQK91639">
    <property type="protein sequence ID" value="KQK91639"/>
    <property type="gene ID" value="SETIT_040693mg"/>
</dbReference>
<keyword evidence="1" id="KW-1133">Transmembrane helix</keyword>
<reference evidence="2" key="2">
    <citation type="submission" date="2018-08" db="UniProtKB">
        <authorList>
            <consortium name="EnsemblPlants"/>
        </authorList>
    </citation>
    <scope>IDENTIFICATION</scope>
    <source>
        <strain evidence="2">Yugu1</strain>
    </source>
</reference>
<keyword evidence="1" id="KW-0812">Transmembrane</keyword>
<sequence length="131" mass="15151">MQSFFDREKKNPKWTSRKNLGNFVSHVQSRLFKADSKHHIAKSFGRQKLLLSCLERLPCLFLLKKGQLSRWPSLVQQISISFIRGSELRSGWFGSFFASWFLGTFLMVSVIPPILPGHVLHMPSFSYHQPS</sequence>
<organism evidence="2 3">
    <name type="scientific">Setaria italica</name>
    <name type="common">Foxtail millet</name>
    <name type="synonym">Panicum italicum</name>
    <dbReference type="NCBI Taxonomy" id="4555"/>
    <lineage>
        <taxon>Eukaryota</taxon>
        <taxon>Viridiplantae</taxon>
        <taxon>Streptophyta</taxon>
        <taxon>Embryophyta</taxon>
        <taxon>Tracheophyta</taxon>
        <taxon>Spermatophyta</taxon>
        <taxon>Magnoliopsida</taxon>
        <taxon>Liliopsida</taxon>
        <taxon>Poales</taxon>
        <taxon>Poaceae</taxon>
        <taxon>PACMAD clade</taxon>
        <taxon>Panicoideae</taxon>
        <taxon>Panicodae</taxon>
        <taxon>Paniceae</taxon>
        <taxon>Cenchrinae</taxon>
        <taxon>Setaria</taxon>
    </lineage>
</organism>
<reference evidence="3" key="1">
    <citation type="journal article" date="2012" name="Nat. Biotechnol.">
        <title>Reference genome sequence of the model plant Setaria.</title>
        <authorList>
            <person name="Bennetzen J.L."/>
            <person name="Schmutz J."/>
            <person name="Wang H."/>
            <person name="Percifield R."/>
            <person name="Hawkins J."/>
            <person name="Pontaroli A.C."/>
            <person name="Estep M."/>
            <person name="Feng L."/>
            <person name="Vaughn J.N."/>
            <person name="Grimwood J."/>
            <person name="Jenkins J."/>
            <person name="Barry K."/>
            <person name="Lindquist E."/>
            <person name="Hellsten U."/>
            <person name="Deshpande S."/>
            <person name="Wang X."/>
            <person name="Wu X."/>
            <person name="Mitros T."/>
            <person name="Triplett J."/>
            <person name="Yang X."/>
            <person name="Ye C.Y."/>
            <person name="Mauro-Herrera M."/>
            <person name="Wang L."/>
            <person name="Li P."/>
            <person name="Sharma M."/>
            <person name="Sharma R."/>
            <person name="Ronald P.C."/>
            <person name="Panaud O."/>
            <person name="Kellogg E.A."/>
            <person name="Brutnell T.P."/>
            <person name="Doust A.N."/>
            <person name="Tuskan G.A."/>
            <person name="Rokhsar D."/>
            <person name="Devos K.M."/>
        </authorList>
    </citation>
    <scope>NUCLEOTIDE SEQUENCE [LARGE SCALE GENOMIC DNA]</scope>
    <source>
        <strain evidence="3">cv. Yugu1</strain>
    </source>
</reference>
<protein>
    <submittedName>
        <fullName evidence="2">Uncharacterized protein</fullName>
    </submittedName>
</protein>
<keyword evidence="1" id="KW-0472">Membrane</keyword>
<dbReference type="AlphaFoldDB" id="K4AP45"/>
<dbReference type="EnsemblPlants" id="KQK91639">
    <property type="protein sequence ID" value="KQK91639"/>
    <property type="gene ID" value="SETIT_040693mg"/>
</dbReference>